<accession>A0ABZ1WM89</accession>
<reference evidence="1 2" key="1">
    <citation type="submission" date="2022-10" db="EMBL/GenBank/DDBJ databases">
        <title>The complete genomes of actinobacterial strains from the NBC collection.</title>
        <authorList>
            <person name="Joergensen T.S."/>
            <person name="Alvarez Arevalo M."/>
            <person name="Sterndorff E.B."/>
            <person name="Faurdal D."/>
            <person name="Vuksanovic O."/>
            <person name="Mourched A.-S."/>
            <person name="Charusanti P."/>
            <person name="Shaw S."/>
            <person name="Blin K."/>
            <person name="Weber T."/>
        </authorList>
    </citation>
    <scope>NUCLEOTIDE SEQUENCE [LARGE SCALE GENOMIC DNA]</scope>
    <source>
        <strain evidence="1 2">NBC_01247</strain>
    </source>
</reference>
<name>A0ABZ1WM89_9ACTN</name>
<evidence type="ECO:0000313" key="2">
    <source>
        <dbReference type="Proteomes" id="UP001432014"/>
    </source>
</evidence>
<proteinExistence type="predicted"/>
<organism evidence="1 2">
    <name type="scientific">Kitasatospora herbaricolor</name>
    <dbReference type="NCBI Taxonomy" id="68217"/>
    <lineage>
        <taxon>Bacteria</taxon>
        <taxon>Bacillati</taxon>
        <taxon>Actinomycetota</taxon>
        <taxon>Actinomycetes</taxon>
        <taxon>Kitasatosporales</taxon>
        <taxon>Streptomycetaceae</taxon>
        <taxon>Kitasatospora</taxon>
    </lineage>
</organism>
<evidence type="ECO:0008006" key="3">
    <source>
        <dbReference type="Google" id="ProtNLM"/>
    </source>
</evidence>
<gene>
    <name evidence="1" type="ORF">OG469_38475</name>
</gene>
<sequence length="51" mass="5882">MFAKLRWGLAADIAEREAPVRITGPCEDTEDVQERPRWMTPTVTVVSYMTR</sequence>
<protein>
    <recommendedName>
        <fullName evidence="3">DNA ligase (ATP)</fullName>
    </recommendedName>
</protein>
<dbReference type="RefSeq" id="WP_329501450.1">
    <property type="nucleotide sequence ID" value="NZ_CP108460.1"/>
</dbReference>
<dbReference type="Proteomes" id="UP001432014">
    <property type="component" value="Chromosome"/>
</dbReference>
<dbReference type="EMBL" id="CP108482">
    <property type="protein sequence ID" value="WUS61863.1"/>
    <property type="molecule type" value="Genomic_DNA"/>
</dbReference>
<keyword evidence="2" id="KW-1185">Reference proteome</keyword>
<evidence type="ECO:0000313" key="1">
    <source>
        <dbReference type="EMBL" id="WUS61863.1"/>
    </source>
</evidence>